<dbReference type="InterPro" id="IPR020290">
    <property type="entry name" value="Gp88"/>
</dbReference>
<feature type="domain" description="Gene product 88" evidence="1">
    <location>
        <begin position="37"/>
        <end position="205"/>
    </location>
</feature>
<accession>A0A8S5VD15</accession>
<protein>
    <recommendedName>
        <fullName evidence="1">Gene product 88 domain-containing protein</fullName>
    </recommendedName>
</protein>
<name>A0A8S5VD15_9CAUD</name>
<dbReference type="EMBL" id="BK016244">
    <property type="protein sequence ID" value="DAG04574.1"/>
    <property type="molecule type" value="Genomic_DNA"/>
</dbReference>
<sequence length="220" mass="25440">MKTVREKFLTVAEAEKATGVHYTVKHSGKMEGMQSLSTSCLCNKYCKNRSINSDLVCSHCYAQRQMKMYKNLNACLERNTEILTGRILKEAEIPMINASFFRFESFGDLINVTQVINYFHICKKNKHVHFALWTKNPWIIEEALEASERKPSNLQIIYSSPCINDQADPGYDFIDKIFTVYDKDYISARDVNINCGAKSCLTCHKCYVRNKTKYINEKLK</sequence>
<organism evidence="2">
    <name type="scientific">Siphoviridae sp. ctDXu9</name>
    <dbReference type="NCBI Taxonomy" id="2825387"/>
    <lineage>
        <taxon>Viruses</taxon>
        <taxon>Duplodnaviria</taxon>
        <taxon>Heunggongvirae</taxon>
        <taxon>Uroviricota</taxon>
        <taxon>Caudoviricetes</taxon>
    </lineage>
</organism>
<evidence type="ECO:0000259" key="1">
    <source>
        <dbReference type="Pfam" id="PF17338"/>
    </source>
</evidence>
<reference evidence="2" key="1">
    <citation type="journal article" date="2021" name="Proc. Natl. Acad. Sci. U.S.A.">
        <title>A Catalog of Tens of Thousands of Viruses from Human Metagenomes Reveals Hidden Associations with Chronic Diseases.</title>
        <authorList>
            <person name="Tisza M.J."/>
            <person name="Buck C.B."/>
        </authorList>
    </citation>
    <scope>NUCLEOTIDE SEQUENCE</scope>
    <source>
        <strain evidence="2">CtDXu9</strain>
    </source>
</reference>
<dbReference type="Pfam" id="PF17338">
    <property type="entry name" value="GP88"/>
    <property type="match status" value="1"/>
</dbReference>
<evidence type="ECO:0000313" key="2">
    <source>
        <dbReference type="EMBL" id="DAG04574.1"/>
    </source>
</evidence>
<proteinExistence type="predicted"/>